<dbReference type="PANTHER" id="PTHR31748">
    <property type="entry name" value="SERPENTINE RECEPTOR, CLASS V"/>
    <property type="match status" value="1"/>
</dbReference>
<dbReference type="InterPro" id="IPR017452">
    <property type="entry name" value="GPCR_Rhodpsn_7TM"/>
</dbReference>
<keyword evidence="2 5" id="KW-0812">Transmembrane</keyword>
<evidence type="ECO:0000256" key="1">
    <source>
        <dbReference type="ARBA" id="ARBA00004370"/>
    </source>
</evidence>
<protein>
    <recommendedName>
        <fullName evidence="6">G-protein coupled receptors family 1 profile domain-containing protein</fullName>
    </recommendedName>
</protein>
<evidence type="ECO:0000256" key="4">
    <source>
        <dbReference type="ARBA" id="ARBA00023136"/>
    </source>
</evidence>
<dbReference type="InterPro" id="IPR019426">
    <property type="entry name" value="7TM_GPCR_serpentine_rcpt_Srv"/>
</dbReference>
<dbReference type="GO" id="GO:0016020">
    <property type="term" value="C:membrane"/>
    <property type="evidence" value="ECO:0007669"/>
    <property type="project" value="UniProtKB-SubCell"/>
</dbReference>
<name>A0AA39LYF5_9BILA</name>
<accession>A0AA39LYF5</accession>
<gene>
    <name evidence="7" type="ORF">QR680_007206</name>
</gene>
<dbReference type="EMBL" id="JAUCMV010000003">
    <property type="protein sequence ID" value="KAK0414213.1"/>
    <property type="molecule type" value="Genomic_DNA"/>
</dbReference>
<evidence type="ECO:0000256" key="5">
    <source>
        <dbReference type="SAM" id="Phobius"/>
    </source>
</evidence>
<keyword evidence="8" id="KW-1185">Reference proteome</keyword>
<reference evidence="7" key="1">
    <citation type="submission" date="2023-06" db="EMBL/GenBank/DDBJ databases">
        <title>Genomic analysis of the entomopathogenic nematode Steinernema hermaphroditum.</title>
        <authorList>
            <person name="Schwarz E.M."/>
            <person name="Heppert J.K."/>
            <person name="Baniya A."/>
            <person name="Schwartz H.T."/>
            <person name="Tan C.-H."/>
            <person name="Antoshechkin I."/>
            <person name="Sternberg P.W."/>
            <person name="Goodrich-Blair H."/>
            <person name="Dillman A.R."/>
        </authorList>
    </citation>
    <scope>NUCLEOTIDE SEQUENCE</scope>
    <source>
        <strain evidence="7">PS9179</strain>
        <tissue evidence="7">Whole animal</tissue>
    </source>
</reference>
<feature type="transmembrane region" description="Helical" evidence="5">
    <location>
        <begin position="6"/>
        <end position="27"/>
    </location>
</feature>
<feature type="transmembrane region" description="Helical" evidence="5">
    <location>
        <begin position="39"/>
        <end position="62"/>
    </location>
</feature>
<dbReference type="AlphaFoldDB" id="A0AA39LYF5"/>
<dbReference type="PANTHER" id="PTHR31748:SF1">
    <property type="entry name" value="SERPENTINE RECEPTOR, CLASS V"/>
    <property type="match status" value="1"/>
</dbReference>
<dbReference type="SUPFAM" id="SSF81321">
    <property type="entry name" value="Family A G protein-coupled receptor-like"/>
    <property type="match status" value="1"/>
</dbReference>
<evidence type="ECO:0000259" key="6">
    <source>
        <dbReference type="PROSITE" id="PS50262"/>
    </source>
</evidence>
<feature type="transmembrane region" description="Helical" evidence="5">
    <location>
        <begin position="179"/>
        <end position="207"/>
    </location>
</feature>
<organism evidence="7 8">
    <name type="scientific">Steinernema hermaphroditum</name>
    <dbReference type="NCBI Taxonomy" id="289476"/>
    <lineage>
        <taxon>Eukaryota</taxon>
        <taxon>Metazoa</taxon>
        <taxon>Ecdysozoa</taxon>
        <taxon>Nematoda</taxon>
        <taxon>Chromadorea</taxon>
        <taxon>Rhabditida</taxon>
        <taxon>Tylenchina</taxon>
        <taxon>Panagrolaimomorpha</taxon>
        <taxon>Strongyloidoidea</taxon>
        <taxon>Steinernematidae</taxon>
        <taxon>Steinernema</taxon>
    </lineage>
</organism>
<evidence type="ECO:0000313" key="8">
    <source>
        <dbReference type="Proteomes" id="UP001175271"/>
    </source>
</evidence>
<evidence type="ECO:0000256" key="3">
    <source>
        <dbReference type="ARBA" id="ARBA00022989"/>
    </source>
</evidence>
<dbReference type="PROSITE" id="PS50262">
    <property type="entry name" value="G_PROTEIN_RECEP_F1_2"/>
    <property type="match status" value="1"/>
</dbReference>
<proteinExistence type="predicted"/>
<feature type="domain" description="G-protein coupled receptors family 1 profile" evidence="6">
    <location>
        <begin position="21"/>
        <end position="276"/>
    </location>
</feature>
<comment type="subcellular location">
    <subcellularLocation>
        <location evidence="1">Membrane</location>
    </subcellularLocation>
</comment>
<dbReference type="Proteomes" id="UP001175271">
    <property type="component" value="Unassembled WGS sequence"/>
</dbReference>
<keyword evidence="4 5" id="KW-0472">Membrane</keyword>
<comment type="caution">
    <text evidence="7">The sequence shown here is derived from an EMBL/GenBank/DDBJ whole genome shotgun (WGS) entry which is preliminary data.</text>
</comment>
<evidence type="ECO:0000313" key="7">
    <source>
        <dbReference type="EMBL" id="KAK0414213.1"/>
    </source>
</evidence>
<dbReference type="Pfam" id="PF10323">
    <property type="entry name" value="7TM_GPCR_Srv"/>
    <property type="match status" value="1"/>
</dbReference>
<dbReference type="Gene3D" id="1.20.1070.10">
    <property type="entry name" value="Rhodopsin 7-helix transmembrane proteins"/>
    <property type="match status" value="1"/>
</dbReference>
<feature type="transmembrane region" description="Helical" evidence="5">
    <location>
        <begin position="228"/>
        <end position="251"/>
    </location>
</feature>
<keyword evidence="3 5" id="KW-1133">Transmembrane helix</keyword>
<evidence type="ECO:0000256" key="2">
    <source>
        <dbReference type="ARBA" id="ARBA00022692"/>
    </source>
</evidence>
<feature type="transmembrane region" description="Helical" evidence="5">
    <location>
        <begin position="128"/>
        <end position="149"/>
    </location>
</feature>
<sequence>MTSKFLVSVLCGPFTAVSTALYIYIIIVIIRHRELRESAFYIINVVMGIVDIGSIWSIYLFHRIPALGLISSSYLSLGPHSIFSFMCTEVFAAFSNSQKYLLMAIGLNRFTAVVTPSIHKRVWSKQHCVILVLCIVIVNVIPAVVVEYVSPSYYEVKKNDSFGGIRCEMDSKTLYIASFYYTAYLSVFSATVNCCLYGFIVCTLFINQKNLRNANVFTINIYRIELKLTICVLFHTVLLVLDGATVTLAYLLGYKEFKVMNEILQDLLCGCNPYLLLLFSAQLRKKVFQFSIWSPSTTTSDPVFSAVGRNPR</sequence>